<organism evidence="1 2">
    <name type="scientific">Halioxenophilus aromaticivorans</name>
    <dbReference type="NCBI Taxonomy" id="1306992"/>
    <lineage>
        <taxon>Bacteria</taxon>
        <taxon>Pseudomonadati</taxon>
        <taxon>Pseudomonadota</taxon>
        <taxon>Gammaproteobacteria</taxon>
        <taxon>Alteromonadales</taxon>
        <taxon>Alteromonadaceae</taxon>
        <taxon>Halioxenophilus</taxon>
    </lineage>
</organism>
<dbReference type="Proteomes" id="UP001409585">
    <property type="component" value="Unassembled WGS sequence"/>
</dbReference>
<dbReference type="EMBL" id="BAABLX010000029">
    <property type="protein sequence ID" value="GAA4951930.1"/>
    <property type="molecule type" value="Genomic_DNA"/>
</dbReference>
<protein>
    <submittedName>
        <fullName evidence="1">Uncharacterized protein</fullName>
    </submittedName>
</protein>
<sequence length="68" mass="8008">MINNSFNANLLLQKLLKSHFFLLLDFGCGKTIKMTSGQFYPCQALRVKMTHCYLLFKYRYESVDTHPK</sequence>
<keyword evidence="2" id="KW-1185">Reference proteome</keyword>
<name>A0AAV3U664_9ALTE</name>
<proteinExistence type="predicted"/>
<evidence type="ECO:0000313" key="1">
    <source>
        <dbReference type="EMBL" id="GAA4951930.1"/>
    </source>
</evidence>
<comment type="caution">
    <text evidence="1">The sequence shown here is derived from an EMBL/GenBank/DDBJ whole genome shotgun (WGS) entry which is preliminary data.</text>
</comment>
<accession>A0AAV3U664</accession>
<reference evidence="2" key="1">
    <citation type="journal article" date="2019" name="Int. J. Syst. Evol. Microbiol.">
        <title>The Global Catalogue of Microorganisms (GCM) 10K type strain sequencing project: providing services to taxonomists for standard genome sequencing and annotation.</title>
        <authorList>
            <consortium name="The Broad Institute Genomics Platform"/>
            <consortium name="The Broad Institute Genome Sequencing Center for Infectious Disease"/>
            <person name="Wu L."/>
            <person name="Ma J."/>
        </authorList>
    </citation>
    <scope>NUCLEOTIDE SEQUENCE [LARGE SCALE GENOMIC DNA]</scope>
    <source>
        <strain evidence="2">JCM 19134</strain>
    </source>
</reference>
<evidence type="ECO:0000313" key="2">
    <source>
        <dbReference type="Proteomes" id="UP001409585"/>
    </source>
</evidence>
<gene>
    <name evidence="1" type="ORF">GCM10025791_35690</name>
</gene>
<dbReference type="AlphaFoldDB" id="A0AAV3U664"/>